<dbReference type="EMBL" id="HG994585">
    <property type="protein sequence ID" value="CAF2969302.1"/>
    <property type="molecule type" value="Genomic_DNA"/>
</dbReference>
<dbReference type="OrthoDB" id="6770063at2759"/>
<evidence type="ECO:0000256" key="3">
    <source>
        <dbReference type="ARBA" id="ARBA00022692"/>
    </source>
</evidence>
<dbReference type="Proteomes" id="UP000675881">
    <property type="component" value="Chromosome 6"/>
</dbReference>
<comment type="similarity">
    <text evidence="6">Belongs to the major facilitator superfamily. Spinster (TC 2.A.1.49) family.</text>
</comment>
<evidence type="ECO:0000256" key="2">
    <source>
        <dbReference type="ARBA" id="ARBA00022448"/>
    </source>
</evidence>
<dbReference type="PANTHER" id="PTHR23505">
    <property type="entry name" value="SPINSTER"/>
    <property type="match status" value="1"/>
</dbReference>
<dbReference type="InterPro" id="IPR036259">
    <property type="entry name" value="MFS_trans_sf"/>
</dbReference>
<dbReference type="GO" id="GO:0022857">
    <property type="term" value="F:transmembrane transporter activity"/>
    <property type="evidence" value="ECO:0007669"/>
    <property type="project" value="InterPro"/>
</dbReference>
<organism evidence="7 8">
    <name type="scientific">Lepeophtheirus salmonis</name>
    <name type="common">Salmon louse</name>
    <name type="synonym">Caligus salmonis</name>
    <dbReference type="NCBI Taxonomy" id="72036"/>
    <lineage>
        <taxon>Eukaryota</taxon>
        <taxon>Metazoa</taxon>
        <taxon>Ecdysozoa</taxon>
        <taxon>Arthropoda</taxon>
        <taxon>Crustacea</taxon>
        <taxon>Multicrustacea</taxon>
        <taxon>Hexanauplia</taxon>
        <taxon>Copepoda</taxon>
        <taxon>Siphonostomatoida</taxon>
        <taxon>Caligidae</taxon>
        <taxon>Lepeophtheirus</taxon>
    </lineage>
</organism>
<keyword evidence="3" id="KW-0812">Transmembrane</keyword>
<keyword evidence="4" id="KW-1133">Transmembrane helix</keyword>
<name>A0A7R8CYF4_LEPSM</name>
<sequence length="436" mass="48729">MERPSSPSEANRHAEDEEDEDETTSSCDCISLLIFVNFINYMDRSILAGMTSFVKKDPSFHFSQEDDKYLGFLQSAFVFGYMTTAPFFGFWGDRKSRKILLLIGITFWSFATLFGSFMQNYWLFILFRGLVGIGEASYSTVAPAILSDFGHWAWLHGGCQCSRCLWELEMGGESEGANMHASSTKEDIHALLKNKSFKYLTCGFTCVTFCAGALMWWGPRFAFLGAKIACGDRIGCQNIEPGTISYRFGIVMTFAGIVGVPGGSYISQLLRQRFENADPLLNTTLVYAMDSPLSRVYSSTVIGLSSILMSHLLGDAFSPFLIGFLADAMQPIIRENGNAITSIFFQGRPVSETPSAFEDDTANFVALQYSLFSCCFFQIAGAFFFLYLSFYILDDKMKACREVCVNKDDSEVVPIIRDSDSNCASTMRPEEEEVHR</sequence>
<dbReference type="Gene3D" id="1.20.1250.20">
    <property type="entry name" value="MFS general substrate transporter like domains"/>
    <property type="match status" value="1"/>
</dbReference>
<comment type="subcellular location">
    <subcellularLocation>
        <location evidence="1">Membrane</location>
        <topology evidence="1">Multi-pass membrane protein</topology>
    </subcellularLocation>
</comment>
<dbReference type="GO" id="GO:0016020">
    <property type="term" value="C:membrane"/>
    <property type="evidence" value="ECO:0007669"/>
    <property type="project" value="UniProtKB-SubCell"/>
</dbReference>
<keyword evidence="5" id="KW-0472">Membrane</keyword>
<evidence type="ECO:0000256" key="6">
    <source>
        <dbReference type="ARBA" id="ARBA00024338"/>
    </source>
</evidence>
<dbReference type="AlphaFoldDB" id="A0A7R8CYF4"/>
<dbReference type="Pfam" id="PF07690">
    <property type="entry name" value="MFS_1"/>
    <property type="match status" value="1"/>
</dbReference>
<dbReference type="SUPFAM" id="SSF103473">
    <property type="entry name" value="MFS general substrate transporter"/>
    <property type="match status" value="1"/>
</dbReference>
<dbReference type="InterPro" id="IPR044770">
    <property type="entry name" value="MFS_spinster-like"/>
</dbReference>
<dbReference type="PANTHER" id="PTHR23505:SF79">
    <property type="entry name" value="PROTEIN SPINSTER"/>
    <property type="match status" value="1"/>
</dbReference>
<evidence type="ECO:0000256" key="4">
    <source>
        <dbReference type="ARBA" id="ARBA00022989"/>
    </source>
</evidence>
<evidence type="ECO:0000256" key="5">
    <source>
        <dbReference type="ARBA" id="ARBA00023136"/>
    </source>
</evidence>
<dbReference type="InterPro" id="IPR011701">
    <property type="entry name" value="MFS"/>
</dbReference>
<dbReference type="CDD" id="cd17328">
    <property type="entry name" value="MFS_spinster_like"/>
    <property type="match status" value="1"/>
</dbReference>
<accession>A0A7R8CYF4</accession>
<gene>
    <name evidence="7" type="ORF">LSAA_11551</name>
</gene>
<proteinExistence type="inferred from homology"/>
<reference evidence="7" key="1">
    <citation type="submission" date="2021-02" db="EMBL/GenBank/DDBJ databases">
        <authorList>
            <person name="Bekaert M."/>
        </authorList>
    </citation>
    <scope>NUCLEOTIDE SEQUENCE</scope>
    <source>
        <strain evidence="7">IoA-00</strain>
    </source>
</reference>
<evidence type="ECO:0000313" key="8">
    <source>
        <dbReference type="Proteomes" id="UP000675881"/>
    </source>
</evidence>
<evidence type="ECO:0000256" key="1">
    <source>
        <dbReference type="ARBA" id="ARBA00004141"/>
    </source>
</evidence>
<keyword evidence="8" id="KW-1185">Reference proteome</keyword>
<evidence type="ECO:0000313" key="7">
    <source>
        <dbReference type="EMBL" id="CAF2969302.1"/>
    </source>
</evidence>
<keyword evidence="2" id="KW-0813">Transport</keyword>
<protein>
    <submittedName>
        <fullName evidence="7">SPNS</fullName>
    </submittedName>
</protein>